<evidence type="ECO:0000256" key="5">
    <source>
        <dbReference type="ARBA" id="ARBA00022989"/>
    </source>
</evidence>
<keyword evidence="2 7" id="KW-0813">Transport</keyword>
<dbReference type="CDD" id="cd06261">
    <property type="entry name" value="TM_PBP2"/>
    <property type="match status" value="1"/>
</dbReference>
<keyword evidence="10" id="KW-1185">Reference proteome</keyword>
<dbReference type="EMBL" id="JBEPMN010000017">
    <property type="protein sequence ID" value="MET3662943.1"/>
    <property type="molecule type" value="Genomic_DNA"/>
</dbReference>
<reference evidence="9 10" key="1">
    <citation type="submission" date="2024-06" db="EMBL/GenBank/DDBJ databases">
        <title>Genomic Encyclopedia of Type Strains, Phase IV (KMG-IV): sequencing the most valuable type-strain genomes for metagenomic binning, comparative biology and taxonomic classification.</title>
        <authorList>
            <person name="Goeker M."/>
        </authorList>
    </citation>
    <scope>NUCLEOTIDE SEQUENCE [LARGE SCALE GENOMIC DNA]</scope>
    <source>
        <strain evidence="9 10">DSM 19730</strain>
    </source>
</reference>
<evidence type="ECO:0000256" key="1">
    <source>
        <dbReference type="ARBA" id="ARBA00004651"/>
    </source>
</evidence>
<gene>
    <name evidence="9" type="ORF">ABID44_003296</name>
</gene>
<feature type="transmembrane region" description="Helical" evidence="7">
    <location>
        <begin position="134"/>
        <end position="160"/>
    </location>
</feature>
<keyword evidence="4 7" id="KW-0812">Transmembrane</keyword>
<protein>
    <submittedName>
        <fullName evidence="9">Peptide/nickel transport system permease protein</fullName>
    </submittedName>
</protein>
<comment type="subcellular location">
    <subcellularLocation>
        <location evidence="1 7">Cell membrane</location>
        <topology evidence="1 7">Multi-pass membrane protein</topology>
    </subcellularLocation>
</comment>
<feature type="transmembrane region" description="Helical" evidence="7">
    <location>
        <begin position="238"/>
        <end position="264"/>
    </location>
</feature>
<dbReference type="InterPro" id="IPR000515">
    <property type="entry name" value="MetI-like"/>
</dbReference>
<dbReference type="Pfam" id="PF00528">
    <property type="entry name" value="BPD_transp_1"/>
    <property type="match status" value="1"/>
</dbReference>
<dbReference type="SUPFAM" id="SSF161098">
    <property type="entry name" value="MetI-like"/>
    <property type="match status" value="1"/>
</dbReference>
<feature type="transmembrane region" description="Helical" evidence="7">
    <location>
        <begin position="9"/>
        <end position="30"/>
    </location>
</feature>
<dbReference type="RefSeq" id="WP_354152780.1">
    <property type="nucleotide sequence ID" value="NZ_JBEPMN010000017.1"/>
</dbReference>
<evidence type="ECO:0000259" key="8">
    <source>
        <dbReference type="PROSITE" id="PS50928"/>
    </source>
</evidence>
<evidence type="ECO:0000256" key="3">
    <source>
        <dbReference type="ARBA" id="ARBA00022475"/>
    </source>
</evidence>
<dbReference type="Gene3D" id="1.10.3720.10">
    <property type="entry name" value="MetI-like"/>
    <property type="match status" value="1"/>
</dbReference>
<organism evidence="9 10">
    <name type="scientific">Aquamicrobium ahrensii</name>
    <dbReference type="NCBI Taxonomy" id="469551"/>
    <lineage>
        <taxon>Bacteria</taxon>
        <taxon>Pseudomonadati</taxon>
        <taxon>Pseudomonadota</taxon>
        <taxon>Alphaproteobacteria</taxon>
        <taxon>Hyphomicrobiales</taxon>
        <taxon>Phyllobacteriaceae</taxon>
        <taxon>Aquamicrobium</taxon>
    </lineage>
</organism>
<dbReference type="Proteomes" id="UP001549143">
    <property type="component" value="Unassembled WGS sequence"/>
</dbReference>
<keyword evidence="6 7" id="KW-0472">Membrane</keyword>
<keyword evidence="3" id="KW-1003">Cell membrane</keyword>
<keyword evidence="5 7" id="KW-1133">Transmembrane helix</keyword>
<sequence>MLSLITRRVIATIPVLFLVSVAVFGLMRLLPGDVTDLILSDAQANVSEEQVAELRRQYGIDQPVYIQYAKWVGRLATGDLGVSFRNKQDVGQIILPRLWPTLQIGLMAILLATAVGVPLGALSASFPNSLWDKLGSLITFVGASTPYFLAGGVLIYVVSLQFNLLPPSGYVSPLVDFQESLRRSIMPAVTISLSLAAIILRQSRASFSDVLQLPYIRTAYAKGLSKSTVVLKHALKNALLPVVTILGLQLGLVFSGAVVTETVFAVPGIGRLLVDSILGRDYPVVQALVMIIAVAVTFSTLLVDIVYGALDPRSSRS</sequence>
<dbReference type="PANTHER" id="PTHR43163">
    <property type="entry name" value="DIPEPTIDE TRANSPORT SYSTEM PERMEASE PROTEIN DPPB-RELATED"/>
    <property type="match status" value="1"/>
</dbReference>
<feature type="transmembrane region" description="Helical" evidence="7">
    <location>
        <begin position="180"/>
        <end position="200"/>
    </location>
</feature>
<comment type="similarity">
    <text evidence="7">Belongs to the binding-protein-dependent transport system permease family.</text>
</comment>
<feature type="domain" description="ABC transmembrane type-1" evidence="8">
    <location>
        <begin position="98"/>
        <end position="303"/>
    </location>
</feature>
<comment type="caution">
    <text evidence="9">The sequence shown here is derived from an EMBL/GenBank/DDBJ whole genome shotgun (WGS) entry which is preliminary data.</text>
</comment>
<evidence type="ECO:0000256" key="4">
    <source>
        <dbReference type="ARBA" id="ARBA00022692"/>
    </source>
</evidence>
<evidence type="ECO:0000313" key="9">
    <source>
        <dbReference type="EMBL" id="MET3662943.1"/>
    </source>
</evidence>
<dbReference type="InterPro" id="IPR045621">
    <property type="entry name" value="BPD_transp_1_N"/>
</dbReference>
<dbReference type="Pfam" id="PF19300">
    <property type="entry name" value="BPD_transp_1_N"/>
    <property type="match status" value="1"/>
</dbReference>
<accession>A0ABV2KSC6</accession>
<feature type="transmembrane region" description="Helical" evidence="7">
    <location>
        <begin position="284"/>
        <end position="310"/>
    </location>
</feature>
<name>A0ABV2KSC6_9HYPH</name>
<feature type="transmembrane region" description="Helical" evidence="7">
    <location>
        <begin position="104"/>
        <end position="122"/>
    </location>
</feature>
<dbReference type="InterPro" id="IPR035906">
    <property type="entry name" value="MetI-like_sf"/>
</dbReference>
<evidence type="ECO:0000313" key="10">
    <source>
        <dbReference type="Proteomes" id="UP001549143"/>
    </source>
</evidence>
<dbReference type="PANTHER" id="PTHR43163:SF6">
    <property type="entry name" value="DIPEPTIDE TRANSPORT SYSTEM PERMEASE PROTEIN DPPB-RELATED"/>
    <property type="match status" value="1"/>
</dbReference>
<evidence type="ECO:0000256" key="7">
    <source>
        <dbReference type="RuleBase" id="RU363032"/>
    </source>
</evidence>
<evidence type="ECO:0000256" key="2">
    <source>
        <dbReference type="ARBA" id="ARBA00022448"/>
    </source>
</evidence>
<dbReference type="PROSITE" id="PS50928">
    <property type="entry name" value="ABC_TM1"/>
    <property type="match status" value="1"/>
</dbReference>
<evidence type="ECO:0000256" key="6">
    <source>
        <dbReference type="ARBA" id="ARBA00023136"/>
    </source>
</evidence>
<proteinExistence type="inferred from homology"/>